<dbReference type="EC" id="1.13.12.16" evidence="4"/>
<dbReference type="Proteomes" id="UP000523000">
    <property type="component" value="Unassembled WGS sequence"/>
</dbReference>
<accession>A0A839QFU0</accession>
<dbReference type="EMBL" id="JACHVS010000001">
    <property type="protein sequence ID" value="MBB2995019.1"/>
    <property type="molecule type" value="Genomic_DNA"/>
</dbReference>
<gene>
    <name evidence="4" type="ORF">E9229_001210</name>
</gene>
<comment type="caution">
    <text evidence="4">The sequence shown here is derived from an EMBL/GenBank/DDBJ whole genome shotgun (WGS) entry which is preliminary data.</text>
</comment>
<keyword evidence="3 4" id="KW-0560">Oxidoreductase</keyword>
<dbReference type="InterPro" id="IPR004136">
    <property type="entry name" value="NMO"/>
</dbReference>
<keyword evidence="1" id="KW-0285">Flavoprotein</keyword>
<organism evidence="4 5">
    <name type="scientific">Paeniglutamicibacter cryotolerans</name>
    <dbReference type="NCBI Taxonomy" id="670079"/>
    <lineage>
        <taxon>Bacteria</taxon>
        <taxon>Bacillati</taxon>
        <taxon>Actinomycetota</taxon>
        <taxon>Actinomycetes</taxon>
        <taxon>Micrococcales</taxon>
        <taxon>Micrococcaceae</taxon>
        <taxon>Paeniglutamicibacter</taxon>
    </lineage>
</organism>
<dbReference type="Gene3D" id="3.20.20.70">
    <property type="entry name" value="Aldolase class I"/>
    <property type="match status" value="1"/>
</dbReference>
<evidence type="ECO:0000256" key="3">
    <source>
        <dbReference type="ARBA" id="ARBA00023002"/>
    </source>
</evidence>
<dbReference type="Pfam" id="PF03060">
    <property type="entry name" value="NMO"/>
    <property type="match status" value="1"/>
</dbReference>
<evidence type="ECO:0000313" key="5">
    <source>
        <dbReference type="Proteomes" id="UP000523000"/>
    </source>
</evidence>
<dbReference type="SUPFAM" id="SSF51412">
    <property type="entry name" value="Inosine monophosphate dehydrogenase (IMPDH)"/>
    <property type="match status" value="1"/>
</dbReference>
<dbReference type="PANTHER" id="PTHR32332">
    <property type="entry name" value="2-NITROPROPANE DIOXYGENASE"/>
    <property type="match status" value="1"/>
</dbReference>
<keyword evidence="5" id="KW-1185">Reference proteome</keyword>
<reference evidence="4 5" key="1">
    <citation type="submission" date="2020-08" db="EMBL/GenBank/DDBJ databases">
        <title>Sequencing the genomes of 1000 actinobacteria strains.</title>
        <authorList>
            <person name="Klenk H.-P."/>
        </authorList>
    </citation>
    <scope>NUCLEOTIDE SEQUENCE [LARGE SCALE GENOMIC DNA]</scope>
    <source>
        <strain evidence="4 5">DSM 22826</strain>
    </source>
</reference>
<keyword evidence="2" id="KW-0288">FMN</keyword>
<dbReference type="GO" id="GO:0018580">
    <property type="term" value="F:nitronate monooxygenase activity"/>
    <property type="evidence" value="ECO:0007669"/>
    <property type="project" value="UniProtKB-EC"/>
</dbReference>
<protein>
    <submittedName>
        <fullName evidence="4">Nitronate monooxygenase</fullName>
        <ecNumber evidence="4">1.13.12.16</ecNumber>
    </submittedName>
</protein>
<keyword evidence="4" id="KW-0503">Monooxygenase</keyword>
<evidence type="ECO:0000256" key="2">
    <source>
        <dbReference type="ARBA" id="ARBA00022643"/>
    </source>
</evidence>
<dbReference type="InterPro" id="IPR013785">
    <property type="entry name" value="Aldolase_TIM"/>
</dbReference>
<sequence>MNASPESAACSASRGPLDFASRFGLEQPILNASMAGAAGGALAAAVSSAGGLGMLGIGSGSKAGWLHEQASLASAPGGAWGAGLMAWVLEESMDPLKVLLEHRPGFICVSFGEPGPAAELAHSAGALVGMQVGNAAELERALGEDIDVVICRGSEGGGHGRNEVTTLPLLQLALEKTDKPVIGAGGIATARGIAAILGSGAQAVWVGTRFAAAKESLSHVRVKEAIGRASIDDTLYTRAFDIAQEIPWPRHYGGRALRNGFSEQWTERIGELEAAVEGDHGITDSMEDARRNADLDTAPVYAGQSAGLSGTGESAASIMADLAGFRAHLAAASGRWTA</sequence>
<evidence type="ECO:0000313" key="4">
    <source>
        <dbReference type="EMBL" id="MBB2995019.1"/>
    </source>
</evidence>
<dbReference type="RefSeq" id="WP_183510333.1">
    <property type="nucleotide sequence ID" value="NZ_BAABGK010000020.1"/>
</dbReference>
<name>A0A839QFU0_9MICC</name>
<dbReference type="CDD" id="cd04730">
    <property type="entry name" value="NPD_like"/>
    <property type="match status" value="1"/>
</dbReference>
<dbReference type="PANTHER" id="PTHR32332:SF31">
    <property type="entry name" value="2-NITROPROPANE DIOXYGENASE FAMILY, PUTATIVE (AFU_ORTHOLOGUE AFUA_2G09850)-RELATED"/>
    <property type="match status" value="1"/>
</dbReference>
<dbReference type="AlphaFoldDB" id="A0A839QFU0"/>
<evidence type="ECO:0000256" key="1">
    <source>
        <dbReference type="ARBA" id="ARBA00022630"/>
    </source>
</evidence>
<proteinExistence type="predicted"/>